<feature type="binding site" evidence="19">
    <location>
        <position position="865"/>
    </location>
    <ligand>
        <name>Mg(2+)</name>
        <dbReference type="ChEBI" id="CHEBI:18420"/>
    </ligand>
</feature>
<keyword evidence="9 21" id="KW-1133">Transmembrane helix</keyword>
<keyword evidence="12" id="KW-1015">Disulfide bond</keyword>
<dbReference type="Pfam" id="PF00047">
    <property type="entry name" value="ig"/>
    <property type="match status" value="1"/>
</dbReference>
<evidence type="ECO:0000256" key="13">
    <source>
        <dbReference type="ARBA" id="ARBA00023170"/>
    </source>
</evidence>
<evidence type="ECO:0000259" key="23">
    <source>
        <dbReference type="PROSITE" id="PS50011"/>
    </source>
</evidence>
<evidence type="ECO:0000256" key="7">
    <source>
        <dbReference type="ARBA" id="ARBA00022840"/>
    </source>
</evidence>
<proteinExistence type="predicted"/>
<dbReference type="InterPro" id="IPR000719">
    <property type="entry name" value="Prot_kinase_dom"/>
</dbReference>
<evidence type="ECO:0000256" key="3">
    <source>
        <dbReference type="ARBA" id="ARBA00022475"/>
    </source>
</evidence>
<dbReference type="Gene3D" id="2.60.40.10">
    <property type="entry name" value="Immunoglobulins"/>
    <property type="match status" value="5"/>
</dbReference>
<dbReference type="InterPro" id="IPR007110">
    <property type="entry name" value="Ig-like_dom"/>
</dbReference>
<keyword evidence="13" id="KW-0675">Receptor</keyword>
<dbReference type="Gene3D" id="1.10.510.10">
    <property type="entry name" value="Transferase(Phosphotransferase) domain 1"/>
    <property type="match status" value="1"/>
</dbReference>
<feature type="domain" description="Ig-like" evidence="24">
    <location>
        <begin position="27"/>
        <end position="129"/>
    </location>
</feature>
<keyword evidence="5 21" id="KW-0812">Transmembrane</keyword>
<reference evidence="25" key="2">
    <citation type="submission" date="2025-09" db="UniProtKB">
        <authorList>
            <consortium name="Ensembl"/>
        </authorList>
    </citation>
    <scope>IDENTIFICATION</scope>
</reference>
<evidence type="ECO:0000256" key="14">
    <source>
        <dbReference type="ARBA" id="ARBA00023180"/>
    </source>
</evidence>
<feature type="binding site" evidence="18">
    <location>
        <begin position="676"/>
        <end position="683"/>
    </location>
    <ligand>
        <name>ATP</name>
        <dbReference type="ChEBI" id="CHEBI:30616"/>
    </ligand>
</feature>
<dbReference type="PROSITE" id="PS50011">
    <property type="entry name" value="PROTEIN_KINASE_DOM"/>
    <property type="match status" value="1"/>
</dbReference>
<keyword evidence="3" id="KW-1003">Cell membrane</keyword>
<evidence type="ECO:0000256" key="2">
    <source>
        <dbReference type="ARBA" id="ARBA00011902"/>
    </source>
</evidence>
<dbReference type="GO" id="GO:0005886">
    <property type="term" value="C:plasma membrane"/>
    <property type="evidence" value="ECO:0007669"/>
    <property type="project" value="UniProtKB-SubCell"/>
</dbReference>
<keyword evidence="19" id="KW-0460">Magnesium</keyword>
<feature type="domain" description="Ig-like" evidence="24">
    <location>
        <begin position="237"/>
        <end position="353"/>
    </location>
</feature>
<dbReference type="SUPFAM" id="SSF56112">
    <property type="entry name" value="Protein kinase-like (PK-like)"/>
    <property type="match status" value="1"/>
</dbReference>
<evidence type="ECO:0000256" key="10">
    <source>
        <dbReference type="ARBA" id="ARBA00023136"/>
    </source>
</evidence>
<dbReference type="InterPro" id="IPR013151">
    <property type="entry name" value="Immunoglobulin_dom"/>
</dbReference>
<dbReference type="Gene3D" id="3.30.200.20">
    <property type="entry name" value="Phosphorylase Kinase, domain 1"/>
    <property type="match status" value="1"/>
</dbReference>
<keyword evidence="10 21" id="KW-0472">Membrane</keyword>
<evidence type="ECO:0000256" key="12">
    <source>
        <dbReference type="ARBA" id="ARBA00023157"/>
    </source>
</evidence>
<keyword evidence="19" id="KW-0479">Metal-binding</keyword>
<keyword evidence="11" id="KW-0808">Transferase</keyword>
<dbReference type="GO" id="GO:0043235">
    <property type="term" value="C:receptor complex"/>
    <property type="evidence" value="ECO:0007669"/>
    <property type="project" value="TreeGrafter"/>
</dbReference>
<dbReference type="InterPro" id="IPR036179">
    <property type="entry name" value="Ig-like_dom_sf"/>
</dbReference>
<evidence type="ECO:0000256" key="20">
    <source>
        <dbReference type="PROSITE-ProRule" id="PRU10141"/>
    </source>
</evidence>
<evidence type="ECO:0000256" key="1">
    <source>
        <dbReference type="ARBA" id="ARBA00004251"/>
    </source>
</evidence>
<keyword evidence="14" id="KW-0325">Glycoprotein</keyword>
<organism evidence="25 26">
    <name type="scientific">Eptatretus burgeri</name>
    <name type="common">Inshore hagfish</name>
    <dbReference type="NCBI Taxonomy" id="7764"/>
    <lineage>
        <taxon>Eukaryota</taxon>
        <taxon>Metazoa</taxon>
        <taxon>Chordata</taxon>
        <taxon>Craniata</taxon>
        <taxon>Vertebrata</taxon>
        <taxon>Cyclostomata</taxon>
        <taxon>Myxini</taxon>
        <taxon>Myxiniformes</taxon>
        <taxon>Myxinidae</taxon>
        <taxon>Eptatretinae</taxon>
        <taxon>Eptatretus</taxon>
    </lineage>
</organism>
<dbReference type="InterPro" id="IPR013783">
    <property type="entry name" value="Ig-like_fold"/>
</dbReference>
<dbReference type="InterPro" id="IPR017441">
    <property type="entry name" value="Protein_kinase_ATP_BS"/>
</dbReference>
<dbReference type="InterPro" id="IPR011009">
    <property type="entry name" value="Kinase-like_dom_sf"/>
</dbReference>
<comment type="subcellular location">
    <subcellularLocation>
        <location evidence="1">Cell membrane</location>
        <topology evidence="1">Single-pass type I membrane protein</topology>
    </subcellularLocation>
</comment>
<evidence type="ECO:0000256" key="11">
    <source>
        <dbReference type="ARBA" id="ARBA00023137"/>
    </source>
</evidence>
<evidence type="ECO:0000256" key="9">
    <source>
        <dbReference type="ARBA" id="ARBA00022989"/>
    </source>
</evidence>
<dbReference type="PANTHER" id="PTHR24416:SF53">
    <property type="entry name" value="PLATELET-DERIVED GROWTH FACTOR RECEPTOR BETA"/>
    <property type="match status" value="1"/>
</dbReference>
<dbReference type="GO" id="GO:0005524">
    <property type="term" value="F:ATP binding"/>
    <property type="evidence" value="ECO:0007669"/>
    <property type="project" value="UniProtKB-UniRule"/>
</dbReference>
<evidence type="ECO:0000256" key="17">
    <source>
        <dbReference type="PIRSR" id="PIRSR000615-1"/>
    </source>
</evidence>
<reference evidence="25" key="1">
    <citation type="submission" date="2025-08" db="UniProtKB">
        <authorList>
            <consortium name="Ensembl"/>
        </authorList>
    </citation>
    <scope>IDENTIFICATION</scope>
</reference>
<evidence type="ECO:0000256" key="4">
    <source>
        <dbReference type="ARBA" id="ARBA00022553"/>
    </source>
</evidence>
<dbReference type="InterPro" id="IPR013098">
    <property type="entry name" value="Ig_I-set"/>
</dbReference>
<dbReference type="InterPro" id="IPR001245">
    <property type="entry name" value="Ser-Thr/Tyr_kinase_cat_dom"/>
</dbReference>
<evidence type="ECO:0000256" key="18">
    <source>
        <dbReference type="PIRSR" id="PIRSR000615-2"/>
    </source>
</evidence>
<keyword evidence="15" id="KW-0393">Immunoglobulin domain</keyword>
<name>A0A8C4X0J5_EPTBU</name>
<accession>A0A8C4X0J5</accession>
<dbReference type="GO" id="GO:0005019">
    <property type="term" value="F:platelet-derived growth factor beta-receptor activity"/>
    <property type="evidence" value="ECO:0007669"/>
    <property type="project" value="TreeGrafter"/>
</dbReference>
<feature type="binding site" evidence="18">
    <location>
        <position position="864"/>
    </location>
    <ligand>
        <name>ATP</name>
        <dbReference type="ChEBI" id="CHEBI:30616"/>
    </ligand>
</feature>
<dbReference type="GO" id="GO:0048407">
    <property type="term" value="F:platelet-derived growth factor binding"/>
    <property type="evidence" value="ECO:0007669"/>
    <property type="project" value="TreeGrafter"/>
</dbReference>
<dbReference type="SMART" id="SM00219">
    <property type="entry name" value="TyrKc"/>
    <property type="match status" value="1"/>
</dbReference>
<keyword evidence="11" id="KW-0829">Tyrosine-protein kinase</keyword>
<feature type="domain" description="Ig-like" evidence="24">
    <location>
        <begin position="364"/>
        <end position="452"/>
    </location>
</feature>
<evidence type="ECO:0000256" key="16">
    <source>
        <dbReference type="ARBA" id="ARBA00051243"/>
    </source>
</evidence>
<evidence type="ECO:0000259" key="24">
    <source>
        <dbReference type="PROSITE" id="PS50835"/>
    </source>
</evidence>
<feature type="signal peptide" evidence="22">
    <location>
        <begin position="1"/>
        <end position="23"/>
    </location>
</feature>
<keyword evidence="6 18" id="KW-0547">Nucleotide-binding</keyword>
<dbReference type="GO" id="GO:0001525">
    <property type="term" value="P:angiogenesis"/>
    <property type="evidence" value="ECO:0007669"/>
    <property type="project" value="TreeGrafter"/>
</dbReference>
<dbReference type="InterPro" id="IPR050122">
    <property type="entry name" value="RTK"/>
</dbReference>
<dbReference type="FunFam" id="3.30.200.20:FF:000366">
    <property type="entry name" value="receptor-type tyrosine-protein kinase FLT3"/>
    <property type="match status" value="1"/>
</dbReference>
<feature type="active site" description="Proton acceptor" evidence="17">
    <location>
        <position position="860"/>
    </location>
</feature>
<keyword evidence="11" id="KW-0418">Kinase</keyword>
<dbReference type="Ensembl" id="ENSEBUT00000024414.1">
    <property type="protein sequence ID" value="ENSEBUP00000023838.1"/>
    <property type="gene ID" value="ENSEBUG00000014658.1"/>
</dbReference>
<evidence type="ECO:0000256" key="15">
    <source>
        <dbReference type="ARBA" id="ARBA00023319"/>
    </source>
</evidence>
<dbReference type="GO" id="GO:0046872">
    <property type="term" value="F:metal ion binding"/>
    <property type="evidence" value="ECO:0007669"/>
    <property type="project" value="UniProtKB-KW"/>
</dbReference>
<dbReference type="InterPro" id="IPR003599">
    <property type="entry name" value="Ig_sub"/>
</dbReference>
<evidence type="ECO:0000256" key="19">
    <source>
        <dbReference type="PIRSR" id="PIRSR000615-3"/>
    </source>
</evidence>
<keyword evidence="26" id="KW-1185">Reference proteome</keyword>
<dbReference type="PROSITE" id="PS00107">
    <property type="entry name" value="PROTEIN_KINASE_ATP"/>
    <property type="match status" value="1"/>
</dbReference>
<feature type="domain" description="Protein kinase" evidence="23">
    <location>
        <begin position="669"/>
        <end position="996"/>
    </location>
</feature>
<feature type="binding site" evidence="19">
    <location>
        <position position="648"/>
    </location>
    <ligand>
        <name>Mg(2+)</name>
        <dbReference type="ChEBI" id="CHEBI:18420"/>
    </ligand>
</feature>
<feature type="chain" id="PRO_5034116965" description="receptor protein-tyrosine kinase" evidence="22">
    <location>
        <begin position="24"/>
        <end position="1082"/>
    </location>
</feature>
<feature type="binding site" evidence="19">
    <location>
        <position position="878"/>
    </location>
    <ligand>
        <name>Mg(2+)</name>
        <dbReference type="ChEBI" id="CHEBI:18420"/>
    </ligand>
</feature>
<dbReference type="Pfam" id="PF07679">
    <property type="entry name" value="I-set"/>
    <property type="match status" value="1"/>
</dbReference>
<keyword evidence="4" id="KW-0597">Phosphoprotein</keyword>
<protein>
    <recommendedName>
        <fullName evidence="2">receptor protein-tyrosine kinase</fullName>
        <ecNumber evidence="2">2.7.10.1</ecNumber>
    </recommendedName>
</protein>
<dbReference type="Pfam" id="PF07714">
    <property type="entry name" value="PK_Tyr_Ser-Thr"/>
    <property type="match status" value="1"/>
</dbReference>
<dbReference type="EC" id="2.7.10.1" evidence="2"/>
<keyword evidence="8" id="KW-0832">Ubl conjugation</keyword>
<keyword evidence="22" id="KW-0732">Signal</keyword>
<evidence type="ECO:0000256" key="8">
    <source>
        <dbReference type="ARBA" id="ARBA00022843"/>
    </source>
</evidence>
<evidence type="ECO:0000313" key="26">
    <source>
        <dbReference type="Proteomes" id="UP000694388"/>
    </source>
</evidence>
<feature type="binding site" evidence="18 20">
    <location>
        <position position="702"/>
    </location>
    <ligand>
        <name>ATP</name>
        <dbReference type="ChEBI" id="CHEBI:30616"/>
    </ligand>
</feature>
<dbReference type="PIRSF" id="PIRSF000615">
    <property type="entry name" value="TyrPK_CSF1-R"/>
    <property type="match status" value="1"/>
</dbReference>
<dbReference type="GO" id="GO:0060326">
    <property type="term" value="P:cell chemotaxis"/>
    <property type="evidence" value="ECO:0007669"/>
    <property type="project" value="TreeGrafter"/>
</dbReference>
<comment type="catalytic activity">
    <reaction evidence="16">
        <text>L-tyrosyl-[protein] + ATP = O-phospho-L-tyrosyl-[protein] + ADP + H(+)</text>
        <dbReference type="Rhea" id="RHEA:10596"/>
        <dbReference type="Rhea" id="RHEA-COMP:10136"/>
        <dbReference type="Rhea" id="RHEA-COMP:20101"/>
        <dbReference type="ChEBI" id="CHEBI:15378"/>
        <dbReference type="ChEBI" id="CHEBI:30616"/>
        <dbReference type="ChEBI" id="CHEBI:46858"/>
        <dbReference type="ChEBI" id="CHEBI:61978"/>
        <dbReference type="ChEBI" id="CHEBI:456216"/>
        <dbReference type="EC" id="2.7.10.1"/>
    </reaction>
</comment>
<evidence type="ECO:0000256" key="5">
    <source>
        <dbReference type="ARBA" id="ARBA00022692"/>
    </source>
</evidence>
<dbReference type="FunFam" id="1.10.510.10:FF:000140">
    <property type="entry name" value="Platelet-derived growth factor receptor beta"/>
    <property type="match status" value="1"/>
</dbReference>
<evidence type="ECO:0000313" key="25">
    <source>
        <dbReference type="Ensembl" id="ENSEBUP00000023838.1"/>
    </source>
</evidence>
<evidence type="ECO:0000256" key="21">
    <source>
        <dbReference type="SAM" id="Phobius"/>
    </source>
</evidence>
<evidence type="ECO:0000256" key="6">
    <source>
        <dbReference type="ARBA" id="ARBA00022741"/>
    </source>
</evidence>
<sequence>MLLSNVCLCIFFSTILVPRFTTSKMSPELEELDVHYLDLLETGSIFEADHEETMVLQPGETLELECRGNNYPVFWLIPDELEVTQGDQPSSSRFLILSNVTAQHTGLYICLYLHSKNLTADTVRDSTIASITRVFVSGGHQIFVPSSSFVLPVHAGNPVLIPCVTTSPNASVSLIPITTTQTSHIIYNGTKPGPQYFPSLGFHGILPSGTFKCQAELGERKEETELYNIIVIPVSLPQPNIMSETCTPIVGEDISIFCFISGSKIVHFNWIYPGLQLGRNQTKTEMDLEIGTWTEHFCGLQPEFQAGPNIGDDAEPWIKSSLTIHSAKLEDTGEYTCTAETAAGEGNTSININVLEHGFVRLQPAVAEEEQLPEGQTGHFSIPFRAYPAPTVQWLFNGKALHASRHTTSPLHITNLSSNSHDSVLEVIRADNSDSGLYTIIVSNADDRAEFTFRLRILVPPFITSLEDVAKRGLKYHRKPGFGSHRVICVAKGQPTPDIEWYSCSDIPSCIKGKGPWTVVYTNNTMHGSGASISVARGKLVGQSHIDSTLSGSWNQPERSVASTLTFKKLSQPTAVRCVARNVLREDERIVELPIQDSQLGLTVAVSTLVPIICIAAVAIIVLAVWKKRPRYEVRWQVISVDAPGHSYTYIDPRNLPYDCRWEIPRDNLILGRVLGSGAFGQVIEATVLGTADGNSFNVAVKMLQPTARTCEKQALMSELKIMTHLGAHLNIVNLIGACTLGGPVYIVTEYCCHGDLVGYLHRYKHLVLNESRDTASSCPTNYMEMNEQNGSQYITMASSPGHMIYADLEGSYLSSLSSPENIEDQMPVCPLSLLDLRYFSYQAARGMEFLASHNCVHRDLAARNVLLGNERMVKICDFGLARDLSIDANYISKGTTFLPVKWMAPESIFHSLYTPQSDVWSYGVLLWEIFTLGESPYPGMTVDSNFYTRLREGYRMEKPKLSSDNIYQLMGKCWNSNADKRPTFTELAEKIGQTLPQCLLQAHALSCSEFESAPPTLMSHHVTAPCHLHAPHPHNKVVDQSSEACPGSTKELVYITPLHSQEETGSFISSCYIDLKVHTDV</sequence>
<dbReference type="InterPro" id="IPR020635">
    <property type="entry name" value="Tyr_kinase_cat_dom"/>
</dbReference>
<dbReference type="InterPro" id="IPR003598">
    <property type="entry name" value="Ig_sub2"/>
</dbReference>
<dbReference type="Proteomes" id="UP000694388">
    <property type="component" value="Unplaced"/>
</dbReference>
<dbReference type="PROSITE" id="PS00109">
    <property type="entry name" value="PROTEIN_KINASE_TYR"/>
    <property type="match status" value="1"/>
</dbReference>
<dbReference type="SUPFAM" id="SSF48726">
    <property type="entry name" value="Immunoglobulin"/>
    <property type="match status" value="3"/>
</dbReference>
<dbReference type="GO" id="GO:0014911">
    <property type="term" value="P:positive regulation of smooth muscle cell migration"/>
    <property type="evidence" value="ECO:0007669"/>
    <property type="project" value="TreeGrafter"/>
</dbReference>
<dbReference type="InterPro" id="IPR008266">
    <property type="entry name" value="Tyr_kinase_AS"/>
</dbReference>
<keyword evidence="7 18" id="KW-0067">ATP-binding</keyword>
<dbReference type="PANTHER" id="PTHR24416">
    <property type="entry name" value="TYROSINE-PROTEIN KINASE RECEPTOR"/>
    <property type="match status" value="1"/>
</dbReference>
<feature type="binding site" evidence="18">
    <location>
        <begin position="750"/>
        <end position="756"/>
    </location>
    <ligand>
        <name>ATP</name>
        <dbReference type="ChEBI" id="CHEBI:30616"/>
    </ligand>
</feature>
<dbReference type="AlphaFoldDB" id="A0A8C4X0J5"/>
<dbReference type="SMART" id="SM00408">
    <property type="entry name" value="IGc2"/>
    <property type="match status" value="3"/>
</dbReference>
<dbReference type="Pfam" id="PF25305">
    <property type="entry name" value="Ig_PDGFR_d4"/>
    <property type="match status" value="1"/>
</dbReference>
<evidence type="ECO:0000256" key="22">
    <source>
        <dbReference type="SAM" id="SignalP"/>
    </source>
</evidence>
<dbReference type="SMART" id="SM00409">
    <property type="entry name" value="IG"/>
    <property type="match status" value="4"/>
</dbReference>
<feature type="transmembrane region" description="Helical" evidence="21">
    <location>
        <begin position="600"/>
        <end position="626"/>
    </location>
</feature>
<dbReference type="GeneTree" id="ENSGT00940000156021"/>
<dbReference type="PROSITE" id="PS50835">
    <property type="entry name" value="IG_LIKE"/>
    <property type="match status" value="3"/>
</dbReference>